<dbReference type="RefSeq" id="XP_013856091.1">
    <property type="nucleotide sequence ID" value="XM_014000637.1"/>
</dbReference>
<feature type="compositionally biased region" description="Basic and acidic residues" evidence="2">
    <location>
        <begin position="12"/>
        <end position="63"/>
    </location>
</feature>
<feature type="non-terminal residue" evidence="4">
    <location>
        <position position="715"/>
    </location>
</feature>
<evidence type="ECO:0000256" key="2">
    <source>
        <dbReference type="SAM" id="MobiDB-lite"/>
    </source>
</evidence>
<feature type="compositionally biased region" description="Basic and acidic residues" evidence="2">
    <location>
        <begin position="314"/>
        <end position="324"/>
    </location>
</feature>
<dbReference type="AlphaFoldDB" id="A0A2I4AKV0"/>
<accession>A0A2I4AKV0</accession>
<feature type="region of interest" description="Disordered" evidence="2">
    <location>
        <begin position="197"/>
        <end position="220"/>
    </location>
</feature>
<evidence type="ECO:0000313" key="4">
    <source>
        <dbReference type="RefSeq" id="XP_013856091.1"/>
    </source>
</evidence>
<feature type="region of interest" description="Disordered" evidence="2">
    <location>
        <begin position="470"/>
        <end position="493"/>
    </location>
</feature>
<dbReference type="KEGG" id="alim:106511916"/>
<feature type="region of interest" description="Disordered" evidence="2">
    <location>
        <begin position="1"/>
        <end position="64"/>
    </location>
</feature>
<dbReference type="PANTHER" id="PTHR37476">
    <property type="entry name" value="COILED-COIL DOMAIN-CONTAINING PROTEIN 171"/>
    <property type="match status" value="1"/>
</dbReference>
<dbReference type="GeneID" id="106511916"/>
<keyword evidence="1" id="KW-0175">Coiled coil</keyword>
<dbReference type="PANTHER" id="PTHR37476:SF1">
    <property type="entry name" value="COILED-COIL DOMAIN-CONTAINING PROTEIN 171"/>
    <property type="match status" value="1"/>
</dbReference>
<feature type="coiled-coil region" evidence="1">
    <location>
        <begin position="125"/>
        <end position="159"/>
    </location>
</feature>
<dbReference type="InParanoid" id="A0A2I4AKV0"/>
<proteinExistence type="predicted"/>
<name>A0A2I4AKV0_AUSLI</name>
<dbReference type="Proteomes" id="UP000192220">
    <property type="component" value="Unplaced"/>
</dbReference>
<feature type="compositionally biased region" description="Basic and acidic residues" evidence="2">
    <location>
        <begin position="200"/>
        <end position="220"/>
    </location>
</feature>
<dbReference type="OrthoDB" id="287623at2759"/>
<reference evidence="4" key="1">
    <citation type="submission" date="2025-08" db="UniProtKB">
        <authorList>
            <consortium name="RefSeq"/>
        </authorList>
    </citation>
    <scope>IDENTIFICATION</scope>
</reference>
<protein>
    <submittedName>
        <fullName evidence="4">Coiled-coil domain-containing protein 171</fullName>
    </submittedName>
</protein>
<feature type="region of interest" description="Disordered" evidence="2">
    <location>
        <begin position="314"/>
        <end position="336"/>
    </location>
</feature>
<gene>
    <name evidence="4" type="primary">LOC106511916</name>
</gene>
<organism evidence="3 4">
    <name type="scientific">Austrofundulus limnaeus</name>
    <name type="common">Annual killifish</name>
    <dbReference type="NCBI Taxonomy" id="52670"/>
    <lineage>
        <taxon>Eukaryota</taxon>
        <taxon>Metazoa</taxon>
        <taxon>Chordata</taxon>
        <taxon>Craniata</taxon>
        <taxon>Vertebrata</taxon>
        <taxon>Euteleostomi</taxon>
        <taxon>Actinopterygii</taxon>
        <taxon>Neopterygii</taxon>
        <taxon>Teleostei</taxon>
        <taxon>Neoteleostei</taxon>
        <taxon>Acanthomorphata</taxon>
        <taxon>Ovalentaria</taxon>
        <taxon>Atherinomorphae</taxon>
        <taxon>Cyprinodontiformes</taxon>
        <taxon>Rivulidae</taxon>
        <taxon>Austrofundulus</taxon>
    </lineage>
</organism>
<sequence>MQPGPLGRTRRGAGEENRRITEMMDSKGHREKQEGGVRKQEEKRGDAERRAASEGGEGSDRSRSLRWRINQLEKEKLTLRSSCNQEVCRLQAELARLRSSVERGQAQRAELQYQLTASRRDGERVAELSRDRRTLTERMAELQQTVGELQKALHATRQAREEDQHALQQEVEERDGLIQSFSCENQRLHRLLQGQEEALEESKRRMVETQREREEEDKRRAEELRVLVEKEERSRREKELREQELEEERTHRQEAQVSLELLRAHFREVERACSLERERSSSSEHALQRLQAEFTHIKSDMTVALETERKVTSDLSERLEEEKKQHAHTQQAADRQRDLLDQIRETLQRHRTTADRSAHAAKDDGKPSLAQVLQQLTTTLNWYRSSLEDSSRQVQDQQEEIQLLQQLTSDQQRQTDEARQESLKLEEEVTRLHQEGSDCSMQNQRLQEELQKKEEELQRKEEELQKKEEELQRKEEELQKKEEELQTEKEERREEVQKITDNFNKESTARLSFLHCLYQRLLTGCVLLRQPQSMLGDFTWKELCDVIDEQVDQLTSDLQQAKDKICHLQSVCDKQRVCVRRLQRRQEGVLSRLQESVRRREEAWSRQHTHAMRQLQSQLQLLRSQSEDRSTSLTSDLSQLQDLLSRSRQESSSFLLACALLCGALRHAHRCLGALRQQKLLLSRRLEDRELLEDQVRSLADALRGEEEEEGGGRR</sequence>
<evidence type="ECO:0000256" key="1">
    <source>
        <dbReference type="SAM" id="Coils"/>
    </source>
</evidence>
<keyword evidence="3" id="KW-1185">Reference proteome</keyword>
<evidence type="ECO:0000313" key="3">
    <source>
        <dbReference type="Proteomes" id="UP000192220"/>
    </source>
</evidence>